<evidence type="ECO:0000256" key="7">
    <source>
        <dbReference type="ARBA" id="ARBA00023286"/>
    </source>
</evidence>
<dbReference type="InterPro" id="IPR018490">
    <property type="entry name" value="cNMP-bd_dom_sf"/>
</dbReference>
<dbReference type="CDD" id="cd00038">
    <property type="entry name" value="CAP_ED"/>
    <property type="match status" value="1"/>
</dbReference>
<comment type="subcellular location">
    <subcellularLocation>
        <location evidence="1">Membrane</location>
        <topology evidence="1">Multi-pass membrane protein</topology>
    </subcellularLocation>
</comment>
<dbReference type="GO" id="GO:0005221">
    <property type="term" value="F:intracellularly cyclic nucleotide-activated monoatomic cation channel activity"/>
    <property type="evidence" value="ECO:0007669"/>
    <property type="project" value="InterPro"/>
</dbReference>
<keyword evidence="3 10" id="KW-0812">Transmembrane</keyword>
<dbReference type="FunFam" id="1.10.287.70:FF:000072">
    <property type="entry name" value="Cyclic nucleotide gated channel beta 3"/>
    <property type="match status" value="1"/>
</dbReference>
<evidence type="ECO:0000256" key="1">
    <source>
        <dbReference type="ARBA" id="ARBA00004141"/>
    </source>
</evidence>
<organism evidence="12">
    <name type="scientific">Cancer borealis</name>
    <name type="common">Jonah crab</name>
    <dbReference type="NCBI Taxonomy" id="39395"/>
    <lineage>
        <taxon>Eukaryota</taxon>
        <taxon>Metazoa</taxon>
        <taxon>Ecdysozoa</taxon>
        <taxon>Arthropoda</taxon>
        <taxon>Crustacea</taxon>
        <taxon>Multicrustacea</taxon>
        <taxon>Malacostraca</taxon>
        <taxon>Eumalacostraca</taxon>
        <taxon>Eucarida</taxon>
        <taxon>Decapoda</taxon>
        <taxon>Pleocyemata</taxon>
        <taxon>Brachyura</taxon>
        <taxon>Eubrachyura</taxon>
        <taxon>Cancroidea</taxon>
        <taxon>Cancridae</taxon>
        <taxon>Cancer</taxon>
    </lineage>
</organism>
<dbReference type="Gene3D" id="1.10.287.70">
    <property type="match status" value="1"/>
</dbReference>
<feature type="transmembrane region" description="Helical" evidence="10">
    <location>
        <begin position="475"/>
        <end position="500"/>
    </location>
</feature>
<dbReference type="SUPFAM" id="SSF81324">
    <property type="entry name" value="Voltage-gated potassium channels"/>
    <property type="match status" value="1"/>
</dbReference>
<feature type="compositionally biased region" description="Polar residues" evidence="9">
    <location>
        <begin position="9"/>
        <end position="19"/>
    </location>
</feature>
<feature type="compositionally biased region" description="Gly residues" evidence="9">
    <location>
        <begin position="152"/>
        <end position="164"/>
    </location>
</feature>
<feature type="compositionally biased region" description="Low complexity" evidence="9">
    <location>
        <begin position="78"/>
        <end position="88"/>
    </location>
</feature>
<keyword evidence="7" id="KW-1071">Ligand-gated ion channel</keyword>
<evidence type="ECO:0000259" key="11">
    <source>
        <dbReference type="PROSITE" id="PS50042"/>
    </source>
</evidence>
<dbReference type="PANTHER" id="PTHR45638:SF7">
    <property type="entry name" value="CYCLIC NUCLEOTIDE-GATED ION CHANNEL-LIKE, ISOFORM E"/>
    <property type="match status" value="1"/>
</dbReference>
<dbReference type="InterPro" id="IPR018488">
    <property type="entry name" value="cNMP-bd_CS"/>
</dbReference>
<dbReference type="PROSITE" id="PS00888">
    <property type="entry name" value="CNMP_BINDING_1"/>
    <property type="match status" value="1"/>
</dbReference>
<dbReference type="InterPro" id="IPR005821">
    <property type="entry name" value="Ion_trans_dom"/>
</dbReference>
<dbReference type="InterPro" id="IPR014710">
    <property type="entry name" value="RmlC-like_jellyroll"/>
</dbReference>
<dbReference type="InterPro" id="IPR000595">
    <property type="entry name" value="cNMP-bd_dom"/>
</dbReference>
<evidence type="ECO:0000256" key="10">
    <source>
        <dbReference type="SAM" id="Phobius"/>
    </source>
</evidence>
<feature type="transmembrane region" description="Helical" evidence="10">
    <location>
        <begin position="401"/>
        <end position="422"/>
    </location>
</feature>
<dbReference type="Gene3D" id="1.10.287.630">
    <property type="entry name" value="Helix hairpin bin"/>
    <property type="match status" value="1"/>
</dbReference>
<evidence type="ECO:0000256" key="6">
    <source>
        <dbReference type="ARBA" id="ARBA00023136"/>
    </source>
</evidence>
<dbReference type="PANTHER" id="PTHR45638">
    <property type="entry name" value="CYCLIC NUCLEOTIDE-GATED CATION CHANNEL SUBUNIT A"/>
    <property type="match status" value="1"/>
</dbReference>
<protein>
    <submittedName>
        <fullName evidence="12">Cyclic nucleotide gated non-selective ion channel alpha 3</fullName>
    </submittedName>
</protein>
<dbReference type="FunFam" id="1.10.287.630:FF:000001">
    <property type="entry name" value="Cyclic nucleotide-gated channel alpha 3"/>
    <property type="match status" value="1"/>
</dbReference>
<dbReference type="Gene3D" id="2.60.120.10">
    <property type="entry name" value="Jelly Rolls"/>
    <property type="match status" value="1"/>
</dbReference>
<feature type="compositionally biased region" description="Polar residues" evidence="9">
    <location>
        <begin position="109"/>
        <end position="119"/>
    </location>
</feature>
<dbReference type="PROSITE" id="PS50042">
    <property type="entry name" value="CNMP_BINDING_3"/>
    <property type="match status" value="1"/>
</dbReference>
<reference evidence="12" key="1">
    <citation type="submission" date="2016-02" db="EMBL/GenBank/DDBJ databases">
        <title>Deep Sequencing of Transcriptomes from the Nervous System of Two Decapod Crustaceans to Characterize Genes Important for Neural Circuit Function and Modulation.</title>
        <authorList>
            <person name="Schulz D.J."/>
            <person name="Marder E."/>
            <person name="Northcutt A.J."/>
        </authorList>
    </citation>
    <scope>NUCLEOTIDE SEQUENCE</scope>
</reference>
<evidence type="ECO:0000256" key="2">
    <source>
        <dbReference type="ARBA" id="ARBA00022448"/>
    </source>
</evidence>
<dbReference type="InterPro" id="IPR050866">
    <property type="entry name" value="CNG_cation_channel"/>
</dbReference>
<feature type="transmembrane region" description="Helical" evidence="10">
    <location>
        <begin position="266"/>
        <end position="283"/>
    </location>
</feature>
<keyword evidence="6 10" id="KW-0472">Membrane</keyword>
<proteinExistence type="evidence at transcript level"/>
<sequence length="635" mass="72716">MFIHRGESFGSTGSPASTNRRSRIPDIIIRENDPKQYSPLPCIQVTQVVDQDEEEEGVSFLGGPTSPSSTPKEPRPRSPSSPAALRAPGRCSRRVSLIPGEALESSSTSQALTSFLQQQEQHHAQRFPPNLTLPLQDTAKPRVVKSKTTDEGTGGGGHGVGVGDGAATANSSPVRMKSNQRWLKLRTTVQLSGALSSSMNKSKPPLKREDSFIKRFSTRQIAEIQDTVDQTDEEDISKTSTGSPKVRKKKKKKRQHRTVINPYGNVYFYWLCSLTICVLYNLWTPIVRQAFPELQRSPQPMWYLLDGVTDMVFVVDILVQFRTGYLEQGLIVYDFKKLARHYMQSRSFMLDLVSLLPLDFLQFLIGTHPIIRFPRFIKVYRVYNYYYMVESRTLYPNMWRVVNLIHILLLLAHWFGCFYYMLSESEHFRGDWTYPYHHDSAFKTLSRKYLGSVYWSTLTLTTIGDLPTPETNKQYIFTIVSYLIGVFIFATIVGQVGNVITNRNANRLEFERLLDGAKLYMRHHKVPRAMQRRVQRWYDYSWSRGRIQGGGDINTALGLLPDKLRTELALHVNLLTLKKVSIFKECQPEFLHDLVLKMKAYIFTPGDLICRKGEVAREMFIIADGILEVISEREC</sequence>
<keyword evidence="8" id="KW-0407">Ion channel</keyword>
<keyword evidence="5" id="KW-0406">Ion transport</keyword>
<keyword evidence="2" id="KW-0813">Transport</keyword>
<keyword evidence="4 10" id="KW-1133">Transmembrane helix</keyword>
<feature type="region of interest" description="Disordered" evidence="9">
    <location>
        <begin position="53"/>
        <end position="91"/>
    </location>
</feature>
<evidence type="ECO:0000256" key="5">
    <source>
        <dbReference type="ARBA" id="ARBA00023065"/>
    </source>
</evidence>
<feature type="domain" description="Cyclic nucleotide-binding" evidence="11">
    <location>
        <begin position="582"/>
        <end position="635"/>
    </location>
</feature>
<dbReference type="GO" id="GO:0016020">
    <property type="term" value="C:membrane"/>
    <property type="evidence" value="ECO:0007669"/>
    <property type="project" value="UniProtKB-SubCell"/>
</dbReference>
<name>A0A1B3P990_CANBE</name>
<dbReference type="GO" id="GO:0044877">
    <property type="term" value="F:protein-containing complex binding"/>
    <property type="evidence" value="ECO:0007669"/>
    <property type="project" value="TreeGrafter"/>
</dbReference>
<evidence type="ECO:0000256" key="8">
    <source>
        <dbReference type="ARBA" id="ARBA00023303"/>
    </source>
</evidence>
<dbReference type="SUPFAM" id="SSF51206">
    <property type="entry name" value="cAMP-binding domain-like"/>
    <property type="match status" value="1"/>
</dbReference>
<feature type="region of interest" description="Disordered" evidence="9">
    <location>
        <begin position="146"/>
        <end position="178"/>
    </location>
</feature>
<dbReference type="AlphaFoldDB" id="A0A1B3P990"/>
<accession>A0A1B3P990</accession>
<feature type="region of interest" description="Disordered" evidence="9">
    <location>
        <begin position="109"/>
        <end position="134"/>
    </location>
</feature>
<feature type="region of interest" description="Disordered" evidence="9">
    <location>
        <begin position="1"/>
        <end position="24"/>
    </location>
</feature>
<feature type="compositionally biased region" description="Basic residues" evidence="9">
    <location>
        <begin position="245"/>
        <end position="254"/>
    </location>
</feature>
<dbReference type="Pfam" id="PF00520">
    <property type="entry name" value="Ion_trans"/>
    <property type="match status" value="1"/>
</dbReference>
<evidence type="ECO:0000256" key="4">
    <source>
        <dbReference type="ARBA" id="ARBA00022989"/>
    </source>
</evidence>
<evidence type="ECO:0000256" key="3">
    <source>
        <dbReference type="ARBA" id="ARBA00022692"/>
    </source>
</evidence>
<feature type="region of interest" description="Disordered" evidence="9">
    <location>
        <begin position="227"/>
        <end position="254"/>
    </location>
</feature>
<evidence type="ECO:0000256" key="9">
    <source>
        <dbReference type="SAM" id="MobiDB-lite"/>
    </source>
</evidence>
<dbReference type="EMBL" id="KU716099">
    <property type="protein sequence ID" value="AOG14383.1"/>
    <property type="molecule type" value="mRNA"/>
</dbReference>
<feature type="compositionally biased region" description="Polar residues" evidence="9">
    <location>
        <begin position="169"/>
        <end position="178"/>
    </location>
</feature>
<evidence type="ECO:0000313" key="12">
    <source>
        <dbReference type="EMBL" id="AOG14383.1"/>
    </source>
</evidence>